<dbReference type="Gene3D" id="3.40.50.1010">
    <property type="entry name" value="5'-nuclease"/>
    <property type="match status" value="1"/>
</dbReference>
<dbReference type="EMBL" id="HG938355">
    <property type="protein sequence ID" value="CDN53502.1"/>
    <property type="molecule type" value="Genomic_DNA"/>
</dbReference>
<dbReference type="Pfam" id="PF01850">
    <property type="entry name" value="PIN"/>
    <property type="match status" value="1"/>
</dbReference>
<dbReference type="PANTHER" id="PTHR36173:SF2">
    <property type="entry name" value="RIBONUCLEASE VAPC16"/>
    <property type="match status" value="1"/>
</dbReference>
<accession>A0A068T4R8</accession>
<evidence type="ECO:0000313" key="3">
    <source>
        <dbReference type="Proteomes" id="UP000028186"/>
    </source>
</evidence>
<feature type="domain" description="PIN" evidence="1">
    <location>
        <begin position="3"/>
        <end position="120"/>
    </location>
</feature>
<dbReference type="InterPro" id="IPR002716">
    <property type="entry name" value="PIN_dom"/>
</dbReference>
<organism evidence="2 3">
    <name type="scientific">Neorhizobium galegae bv. officinalis bv. officinalis str. HAMBI 1141</name>
    <dbReference type="NCBI Taxonomy" id="1028801"/>
    <lineage>
        <taxon>Bacteria</taxon>
        <taxon>Pseudomonadati</taxon>
        <taxon>Pseudomonadota</taxon>
        <taxon>Alphaproteobacteria</taxon>
        <taxon>Hyphomicrobiales</taxon>
        <taxon>Rhizobiaceae</taxon>
        <taxon>Rhizobium/Agrobacterium group</taxon>
        <taxon>Neorhizobium</taxon>
    </lineage>
</organism>
<reference evidence="3" key="1">
    <citation type="journal article" date="2014" name="BMC Genomics">
        <title>Genome sequencing of two Neorhizobium galegae strains reveals a noeT gene responsible for the unusual acetylation of the nodulation factors.</title>
        <authorList>
            <person name="Osterman J."/>
            <person name="Marsh J."/>
            <person name="Laine P.K."/>
            <person name="Zeng Z."/>
            <person name="Alatalo E."/>
            <person name="Sullivan J.T."/>
            <person name="Young J.P."/>
            <person name="Thomas-Oates J."/>
            <person name="Paulin L."/>
            <person name="Lindstrom K."/>
        </authorList>
    </citation>
    <scope>NUCLEOTIDE SEQUENCE [LARGE SCALE GENOMIC DNA]</scope>
    <source>
        <strain evidence="3">HAMBI 1141</strain>
    </source>
</reference>
<sequence>MRYLLDTHALLWWLNDHPDLSSAARELIIDEKNDIYVSAASAWEIATKHKKGKLPTAISVLPNFSEVVQENGFADLPITSAHMVRSVLLPGIHQDPFDRILAAQAIIEDMALISIDEKMAPLGVITRW</sequence>
<proteinExistence type="predicted"/>
<dbReference type="PANTHER" id="PTHR36173">
    <property type="entry name" value="RIBONUCLEASE VAPC16-RELATED"/>
    <property type="match status" value="1"/>
</dbReference>
<dbReference type="SUPFAM" id="SSF88723">
    <property type="entry name" value="PIN domain-like"/>
    <property type="match status" value="1"/>
</dbReference>
<dbReference type="InterPro" id="IPR029060">
    <property type="entry name" value="PIN-like_dom_sf"/>
</dbReference>
<dbReference type="InterPro" id="IPR052919">
    <property type="entry name" value="TA_system_RNase"/>
</dbReference>
<name>A0A068T4R8_NEOGA</name>
<dbReference type="PATRIC" id="fig|1028801.3.peg.1174"/>
<dbReference type="Proteomes" id="UP000028186">
    <property type="component" value="Chromosome I"/>
</dbReference>
<evidence type="ECO:0000259" key="1">
    <source>
        <dbReference type="Pfam" id="PF01850"/>
    </source>
</evidence>
<protein>
    <submittedName>
        <fullName evidence="2">PilT protein domain protein</fullName>
    </submittedName>
</protein>
<evidence type="ECO:0000313" key="2">
    <source>
        <dbReference type="EMBL" id="CDN53502.1"/>
    </source>
</evidence>
<dbReference type="KEGG" id="ngl:RG1141_CH11440"/>
<dbReference type="eggNOG" id="COG3744">
    <property type="taxonomic scope" value="Bacteria"/>
</dbReference>
<dbReference type="HOGENOM" id="CLU_129890_0_1_5"/>
<dbReference type="RefSeq" id="WP_038541926.1">
    <property type="nucleotide sequence ID" value="NZ_HG938355.1"/>
</dbReference>
<gene>
    <name evidence="2" type="ORF">RG1141_CH11440</name>
</gene>
<dbReference type="AlphaFoldDB" id="A0A068T4R8"/>
<dbReference type="InterPro" id="IPR041705">
    <property type="entry name" value="PIN_Sll0205"/>
</dbReference>
<dbReference type="CDD" id="cd09872">
    <property type="entry name" value="PIN_Sll0205-like"/>
    <property type="match status" value="1"/>
</dbReference>